<dbReference type="Proteomes" id="UP000000628">
    <property type="component" value="Chromosome"/>
</dbReference>
<dbReference type="GO" id="GO:0016758">
    <property type="term" value="F:hexosyltransferase activity"/>
    <property type="evidence" value="ECO:0007669"/>
    <property type="project" value="UniProtKB-ARBA"/>
</dbReference>
<dbReference type="HOGENOM" id="CLU_025996_25_1_11"/>
<dbReference type="OrthoDB" id="3226099at2"/>
<dbReference type="Pfam" id="PF00535">
    <property type="entry name" value="Glycos_transf_2"/>
    <property type="match status" value="1"/>
</dbReference>
<dbReference type="CAZy" id="GT2">
    <property type="family name" value="Glycosyltransferase Family 2"/>
</dbReference>
<sequence length="347" mass="39343">MTTPLVSVILPAHNQEAFIADALSSLRFQGIDRDALEVVVIDDGSTDHTMDVVDSFSSWFPKLLTNSHPTPHGVSAARNRGTEMASGRYLAYLDPDDWYGPLYLRTCVEASESLDVPFVRTDHTRHGRTTREVNRAPEGRRSQRLHPLAGVEAVEYSTMLDYPYPCTGIFRSDLRDTGLLRFDESLATAEDREMMWRLHLATDVYAVISEPGFFYRRDIDGSLTAAVTSRQLAFSTAFDLIADHLHVAKIGRRITEAQWQALSLKRARQFIAISAFHANRVLPLAHGDDSVEAEAFLDGLHNRLRTAWDHDEWLSHAYMTCTPERRTVIDALRTDWRVLEELVPVYE</sequence>
<keyword evidence="3" id="KW-1185">Reference proteome</keyword>
<feature type="domain" description="Glycosyltransferase 2-like" evidence="1">
    <location>
        <begin position="7"/>
        <end position="175"/>
    </location>
</feature>
<dbReference type="PANTHER" id="PTHR22916:SF3">
    <property type="entry name" value="UDP-GLCNAC:BETAGAL BETA-1,3-N-ACETYLGLUCOSAMINYLTRANSFERASE-LIKE PROTEIN 1"/>
    <property type="match status" value="1"/>
</dbReference>
<dbReference type="InterPro" id="IPR029044">
    <property type="entry name" value="Nucleotide-diphossugar_trans"/>
</dbReference>
<evidence type="ECO:0000259" key="1">
    <source>
        <dbReference type="Pfam" id="PF00535"/>
    </source>
</evidence>
<evidence type="ECO:0000313" key="2">
    <source>
        <dbReference type="EMBL" id="ACV08504.1"/>
    </source>
</evidence>
<evidence type="ECO:0000313" key="3">
    <source>
        <dbReference type="Proteomes" id="UP000000628"/>
    </source>
</evidence>
<dbReference type="EMBL" id="CP001706">
    <property type="protein sequence ID" value="ACV08504.1"/>
    <property type="molecule type" value="Genomic_DNA"/>
</dbReference>
<gene>
    <name evidence="2" type="ordered locus">Jden_0842</name>
</gene>
<organism evidence="2 3">
    <name type="scientific">Jonesia denitrificans (strain ATCC 14870 / DSM 20603 / BCRC 15368 / CIP 55.134 / JCM 11481 / NBRC 15587 / NCTC 10816 / Prevot 55134)</name>
    <name type="common">Listeria denitrificans</name>
    <dbReference type="NCBI Taxonomy" id="471856"/>
    <lineage>
        <taxon>Bacteria</taxon>
        <taxon>Bacillati</taxon>
        <taxon>Actinomycetota</taxon>
        <taxon>Actinomycetes</taxon>
        <taxon>Micrococcales</taxon>
        <taxon>Jonesiaceae</taxon>
        <taxon>Jonesia</taxon>
    </lineage>
</organism>
<dbReference type="STRING" id="471856.Jden_0842"/>
<dbReference type="PANTHER" id="PTHR22916">
    <property type="entry name" value="GLYCOSYLTRANSFERASE"/>
    <property type="match status" value="1"/>
</dbReference>
<dbReference type="CDD" id="cd00761">
    <property type="entry name" value="Glyco_tranf_GTA_type"/>
    <property type="match status" value="1"/>
</dbReference>
<dbReference type="eggNOG" id="COG0463">
    <property type="taxonomic scope" value="Bacteria"/>
</dbReference>
<dbReference type="RefSeq" id="WP_015771132.1">
    <property type="nucleotide sequence ID" value="NC_013174.1"/>
</dbReference>
<dbReference type="Gene3D" id="3.90.550.10">
    <property type="entry name" value="Spore Coat Polysaccharide Biosynthesis Protein SpsA, Chain A"/>
    <property type="match status" value="1"/>
</dbReference>
<dbReference type="KEGG" id="jde:Jden_0842"/>
<proteinExistence type="predicted"/>
<reference evidence="2 3" key="1">
    <citation type="journal article" date="2009" name="Stand. Genomic Sci.">
        <title>Complete genome sequence of Jonesia denitrificans type strain (Prevot 55134).</title>
        <authorList>
            <person name="Pukall R."/>
            <person name="Gehrich-Schroter G."/>
            <person name="Lapidus A."/>
            <person name="Nolan M."/>
            <person name="Glavina Del Rio T."/>
            <person name="Lucas S."/>
            <person name="Chen F."/>
            <person name="Tice H."/>
            <person name="Pitluck S."/>
            <person name="Cheng J.F."/>
            <person name="Copeland A."/>
            <person name="Saunders E."/>
            <person name="Brettin T."/>
            <person name="Detter J.C."/>
            <person name="Bruce D."/>
            <person name="Goodwin L."/>
            <person name="Pati A."/>
            <person name="Ivanova N."/>
            <person name="Mavromatis K."/>
            <person name="Ovchinnikova G."/>
            <person name="Chen A."/>
            <person name="Palaniappan K."/>
            <person name="Land M."/>
            <person name="Hauser L."/>
            <person name="Chang Y.J."/>
            <person name="Jeffries C.D."/>
            <person name="Chain P."/>
            <person name="Goker M."/>
            <person name="Bristow J."/>
            <person name="Eisen J.A."/>
            <person name="Markowitz V."/>
            <person name="Hugenholtz P."/>
            <person name="Kyrpides N.C."/>
            <person name="Klenk H.P."/>
            <person name="Han C."/>
        </authorList>
    </citation>
    <scope>NUCLEOTIDE SEQUENCE [LARGE SCALE GENOMIC DNA]</scope>
    <source>
        <strain evidence="3">ATCC 14870 / DSM 20603 / BCRC 15368 / CIP 55.134 / JCM 11481 / NBRC 15587 / NCTC 10816 / Prevot 55134</strain>
    </source>
</reference>
<accession>C7R2D3</accession>
<protein>
    <submittedName>
        <fullName evidence="2">Glycosyl transferase family 2</fullName>
    </submittedName>
</protein>
<dbReference type="SUPFAM" id="SSF53448">
    <property type="entry name" value="Nucleotide-diphospho-sugar transferases"/>
    <property type="match status" value="1"/>
</dbReference>
<name>C7R2D3_JONDD</name>
<dbReference type="AlphaFoldDB" id="C7R2D3"/>
<dbReference type="InterPro" id="IPR001173">
    <property type="entry name" value="Glyco_trans_2-like"/>
</dbReference>
<keyword evidence="2" id="KW-0808">Transferase</keyword>